<dbReference type="OrthoDB" id="9792686at2"/>
<reference evidence="16 17" key="1">
    <citation type="submission" date="2009-02" db="EMBL/GenBank/DDBJ databases">
        <title>Sequencing of the draft genome and assembly of Dethiobacter alkaliphilus AHT 1.</title>
        <authorList>
            <consortium name="US DOE Joint Genome Institute (JGI-PGF)"/>
            <person name="Lucas S."/>
            <person name="Copeland A."/>
            <person name="Lapidus A."/>
            <person name="Glavina del Rio T."/>
            <person name="Dalin E."/>
            <person name="Tice H."/>
            <person name="Bruce D."/>
            <person name="Goodwin L."/>
            <person name="Pitluck S."/>
            <person name="Larimer F."/>
            <person name="Land M.L."/>
            <person name="Hauser L."/>
            <person name="Muyzer G."/>
        </authorList>
    </citation>
    <scope>NUCLEOTIDE SEQUENCE [LARGE SCALE GENOMIC DNA]</scope>
    <source>
        <strain evidence="16 17">AHT 1</strain>
    </source>
</reference>
<dbReference type="InterPro" id="IPR003594">
    <property type="entry name" value="HATPase_dom"/>
</dbReference>
<accession>C0GIJ9</accession>
<dbReference type="InterPro" id="IPR013767">
    <property type="entry name" value="PAS_fold"/>
</dbReference>
<keyword evidence="6" id="KW-0808">Transferase</keyword>
<evidence type="ECO:0000259" key="15">
    <source>
        <dbReference type="PROSITE" id="PS50109"/>
    </source>
</evidence>
<dbReference type="PANTHER" id="PTHR43547">
    <property type="entry name" value="TWO-COMPONENT HISTIDINE KINASE"/>
    <property type="match status" value="1"/>
</dbReference>
<proteinExistence type="predicted"/>
<evidence type="ECO:0000313" key="17">
    <source>
        <dbReference type="Proteomes" id="UP000006443"/>
    </source>
</evidence>
<dbReference type="Gene3D" id="3.30.565.10">
    <property type="entry name" value="Histidine kinase-like ATPase, C-terminal domain"/>
    <property type="match status" value="1"/>
</dbReference>
<dbReference type="Gene3D" id="1.10.287.130">
    <property type="match status" value="1"/>
</dbReference>
<dbReference type="GO" id="GO:0000155">
    <property type="term" value="F:phosphorelay sensor kinase activity"/>
    <property type="evidence" value="ECO:0007669"/>
    <property type="project" value="InterPro"/>
</dbReference>
<feature type="transmembrane region" description="Helical" evidence="14">
    <location>
        <begin position="13"/>
        <end position="33"/>
    </location>
</feature>
<comment type="caution">
    <text evidence="16">The sequence shown here is derived from an EMBL/GenBank/DDBJ whole genome shotgun (WGS) entry which is preliminary data.</text>
</comment>
<evidence type="ECO:0000256" key="2">
    <source>
        <dbReference type="ARBA" id="ARBA00004651"/>
    </source>
</evidence>
<dbReference type="SUPFAM" id="SSF55785">
    <property type="entry name" value="PYP-like sensor domain (PAS domain)"/>
    <property type="match status" value="1"/>
</dbReference>
<dbReference type="SMART" id="SM00387">
    <property type="entry name" value="HATPase_c"/>
    <property type="match status" value="1"/>
</dbReference>
<dbReference type="PANTHER" id="PTHR43547:SF10">
    <property type="entry name" value="SENSOR HISTIDINE KINASE DCUS"/>
    <property type="match status" value="1"/>
</dbReference>
<evidence type="ECO:0000256" key="9">
    <source>
        <dbReference type="ARBA" id="ARBA00022777"/>
    </source>
</evidence>
<name>C0GIJ9_DETAL</name>
<dbReference type="CDD" id="cd00130">
    <property type="entry name" value="PAS"/>
    <property type="match status" value="1"/>
</dbReference>
<dbReference type="FunFam" id="1.10.287.130:FF:000011">
    <property type="entry name" value="Sensor histidine kinase DcuS"/>
    <property type="match status" value="1"/>
</dbReference>
<protein>
    <recommendedName>
        <fullName evidence="3">histidine kinase</fullName>
        <ecNumber evidence="3">2.7.13.3</ecNumber>
    </recommendedName>
</protein>
<dbReference type="InterPro" id="IPR035965">
    <property type="entry name" value="PAS-like_dom_sf"/>
</dbReference>
<dbReference type="Proteomes" id="UP000006443">
    <property type="component" value="Unassembled WGS sequence"/>
</dbReference>
<feature type="domain" description="Histidine kinase" evidence="15">
    <location>
        <begin position="314"/>
        <end position="530"/>
    </location>
</feature>
<dbReference type="STRING" id="555088.DealDRAFT_2308"/>
<dbReference type="Pfam" id="PF14689">
    <property type="entry name" value="SPOB_a"/>
    <property type="match status" value="1"/>
</dbReference>
<keyword evidence="5" id="KW-0597">Phosphoprotein</keyword>
<dbReference type="InterPro" id="IPR004358">
    <property type="entry name" value="Sig_transdc_His_kin-like_C"/>
</dbReference>
<dbReference type="eggNOG" id="COG3290">
    <property type="taxonomic scope" value="Bacteria"/>
</dbReference>
<dbReference type="GO" id="GO:0006355">
    <property type="term" value="P:regulation of DNA-templated transcription"/>
    <property type="evidence" value="ECO:0007669"/>
    <property type="project" value="InterPro"/>
</dbReference>
<dbReference type="Pfam" id="PF17203">
    <property type="entry name" value="sCache_3_2"/>
    <property type="match status" value="1"/>
</dbReference>
<dbReference type="PROSITE" id="PS50109">
    <property type="entry name" value="HIS_KIN"/>
    <property type="match status" value="1"/>
</dbReference>
<keyword evidence="9 16" id="KW-0418">Kinase</keyword>
<keyword evidence="4" id="KW-1003">Cell membrane</keyword>
<evidence type="ECO:0000313" key="16">
    <source>
        <dbReference type="EMBL" id="EEG76860.1"/>
    </source>
</evidence>
<evidence type="ECO:0000256" key="6">
    <source>
        <dbReference type="ARBA" id="ARBA00022679"/>
    </source>
</evidence>
<gene>
    <name evidence="16" type="ORF">DealDRAFT_2308</name>
</gene>
<comment type="subcellular location">
    <subcellularLocation>
        <location evidence="2">Cell membrane</location>
        <topology evidence="2">Multi-pass membrane protein</topology>
    </subcellularLocation>
</comment>
<evidence type="ECO:0000256" key="8">
    <source>
        <dbReference type="ARBA" id="ARBA00022741"/>
    </source>
</evidence>
<dbReference type="EMBL" id="ACJM01000012">
    <property type="protein sequence ID" value="EEG76860.1"/>
    <property type="molecule type" value="Genomic_DNA"/>
</dbReference>
<dbReference type="EC" id="2.7.13.3" evidence="3"/>
<keyword evidence="10" id="KW-0067">ATP-binding</keyword>
<keyword evidence="13 14" id="KW-0472">Membrane</keyword>
<evidence type="ECO:0000256" key="5">
    <source>
        <dbReference type="ARBA" id="ARBA00022553"/>
    </source>
</evidence>
<sequence>MGLPRQLPLRWKITLLSFGLIALAVLIGGMILIENFSATLEDEIGSRAMAVARTVAQIEEIQNNVGTPGGDADIQPVAERIRLATNVEYIVVLDMDRTRYSHPLQDRIGQQFEGGDEGPAFADHEYISRAAGIMGPSVRAFVPIRVDEGTRQVGVVVVGILTPTVTGLLSDIRTTFYFSLLFALIVGLAGSIYLADNIKRTMHNMEPAEMARLMEERVSVFHAIGEGIIAIDREMNITVINEEARRILHLDGEYIGRPVLEAIPDSHLRRTVETGTSEYNQERSINGTAILVSRIPIVVNGEIVGAVATFKDKSELHTLAEELTGVKKFIEALRVQNHEHANKLHTIAGLIQLKQYDEAIDYIFEVTAEQEELTLFLTKNIKDYSVAGLIFGKYSRAKELRIEMSIDPQTHLNELPAGLDSSTAVIIIGNLLENAMDAVSGLPQEKRKIEILVRNLPEHFLIRVKDLGVGIAPEHLSEIFKPGFSTKAKENRGVGLSLVYQQVMNAGGEIRVESEQDQFTNIEIRIPNERRSTYEGN</sequence>
<dbReference type="SUPFAM" id="SSF103190">
    <property type="entry name" value="Sensory domain-like"/>
    <property type="match status" value="1"/>
</dbReference>
<dbReference type="InterPro" id="IPR029151">
    <property type="entry name" value="Sensor-like_sf"/>
</dbReference>
<keyword evidence="11 14" id="KW-1133">Transmembrane helix</keyword>
<dbReference type="InterPro" id="IPR039506">
    <property type="entry name" value="SPOB_a"/>
</dbReference>
<evidence type="ECO:0000256" key="3">
    <source>
        <dbReference type="ARBA" id="ARBA00012438"/>
    </source>
</evidence>
<keyword evidence="7 14" id="KW-0812">Transmembrane</keyword>
<dbReference type="InterPro" id="IPR005467">
    <property type="entry name" value="His_kinase_dom"/>
</dbReference>
<dbReference type="SUPFAM" id="SSF55874">
    <property type="entry name" value="ATPase domain of HSP90 chaperone/DNA topoisomerase II/histidine kinase"/>
    <property type="match status" value="1"/>
</dbReference>
<dbReference type="SUPFAM" id="SSF55890">
    <property type="entry name" value="Sporulation response regulatory protein Spo0B"/>
    <property type="match status" value="1"/>
</dbReference>
<dbReference type="InterPro" id="IPR036890">
    <property type="entry name" value="HATPase_C_sf"/>
</dbReference>
<dbReference type="Pfam" id="PF02518">
    <property type="entry name" value="HATPase_c"/>
    <property type="match status" value="1"/>
</dbReference>
<dbReference type="GO" id="GO:0005886">
    <property type="term" value="C:plasma membrane"/>
    <property type="evidence" value="ECO:0007669"/>
    <property type="project" value="UniProtKB-SubCell"/>
</dbReference>
<dbReference type="Pfam" id="PF00989">
    <property type="entry name" value="PAS"/>
    <property type="match status" value="1"/>
</dbReference>
<dbReference type="SMART" id="SM00091">
    <property type="entry name" value="PAS"/>
    <property type="match status" value="1"/>
</dbReference>
<evidence type="ECO:0000256" key="11">
    <source>
        <dbReference type="ARBA" id="ARBA00022989"/>
    </source>
</evidence>
<keyword evidence="17" id="KW-1185">Reference proteome</keyword>
<keyword evidence="8" id="KW-0547">Nucleotide-binding</keyword>
<evidence type="ECO:0000256" key="1">
    <source>
        <dbReference type="ARBA" id="ARBA00000085"/>
    </source>
</evidence>
<dbReference type="RefSeq" id="WP_008517569.1">
    <property type="nucleotide sequence ID" value="NZ_ACJM01000012.1"/>
</dbReference>
<evidence type="ECO:0000256" key="10">
    <source>
        <dbReference type="ARBA" id="ARBA00022840"/>
    </source>
</evidence>
<dbReference type="PRINTS" id="PR00344">
    <property type="entry name" value="BCTRLSENSOR"/>
</dbReference>
<dbReference type="InterPro" id="IPR000014">
    <property type="entry name" value="PAS"/>
</dbReference>
<organism evidence="16 17">
    <name type="scientific">Dethiobacter alkaliphilus AHT 1</name>
    <dbReference type="NCBI Taxonomy" id="555088"/>
    <lineage>
        <taxon>Bacteria</taxon>
        <taxon>Bacillati</taxon>
        <taxon>Bacillota</taxon>
        <taxon>Dethiobacteria</taxon>
        <taxon>Dethiobacterales</taxon>
        <taxon>Dethiobacteraceae</taxon>
        <taxon>Dethiobacter</taxon>
    </lineage>
</organism>
<dbReference type="FunFam" id="3.30.450.20:FF:000018">
    <property type="entry name" value="Sensor histidine kinase DcuS"/>
    <property type="match status" value="1"/>
</dbReference>
<dbReference type="Gene3D" id="3.30.450.20">
    <property type="entry name" value="PAS domain"/>
    <property type="match status" value="2"/>
</dbReference>
<evidence type="ECO:0000256" key="7">
    <source>
        <dbReference type="ARBA" id="ARBA00022692"/>
    </source>
</evidence>
<feature type="transmembrane region" description="Helical" evidence="14">
    <location>
        <begin position="176"/>
        <end position="195"/>
    </location>
</feature>
<dbReference type="AlphaFoldDB" id="C0GIJ9"/>
<dbReference type="GO" id="GO:0005524">
    <property type="term" value="F:ATP binding"/>
    <property type="evidence" value="ECO:0007669"/>
    <property type="project" value="UniProtKB-KW"/>
</dbReference>
<comment type="catalytic activity">
    <reaction evidence="1">
        <text>ATP + protein L-histidine = ADP + protein N-phospho-L-histidine.</text>
        <dbReference type="EC" id="2.7.13.3"/>
    </reaction>
</comment>
<evidence type="ECO:0000256" key="4">
    <source>
        <dbReference type="ARBA" id="ARBA00022475"/>
    </source>
</evidence>
<evidence type="ECO:0000256" key="13">
    <source>
        <dbReference type="ARBA" id="ARBA00023136"/>
    </source>
</evidence>
<dbReference type="InterPro" id="IPR033463">
    <property type="entry name" value="sCache_3"/>
</dbReference>
<dbReference type="InterPro" id="IPR016120">
    <property type="entry name" value="Sig_transdc_His_kin_SpoOB"/>
</dbReference>
<keyword evidence="12" id="KW-0902">Two-component regulatory system</keyword>
<evidence type="ECO:0000256" key="14">
    <source>
        <dbReference type="SAM" id="Phobius"/>
    </source>
</evidence>
<evidence type="ECO:0000256" key="12">
    <source>
        <dbReference type="ARBA" id="ARBA00023012"/>
    </source>
</evidence>